<protein>
    <submittedName>
        <fullName evidence="3">Uncharacterized protein</fullName>
    </submittedName>
</protein>
<keyword evidence="2" id="KW-0472">Membrane</keyword>
<comment type="caution">
    <text evidence="3">The sequence shown here is derived from an EMBL/GenBank/DDBJ whole genome shotgun (WGS) entry which is preliminary data.</text>
</comment>
<feature type="transmembrane region" description="Helical" evidence="2">
    <location>
        <begin position="6"/>
        <end position="27"/>
    </location>
</feature>
<feature type="transmembrane region" description="Helical" evidence="2">
    <location>
        <begin position="89"/>
        <end position="107"/>
    </location>
</feature>
<reference evidence="3 4" key="1">
    <citation type="submission" date="2020-07" db="EMBL/GenBank/DDBJ databases">
        <title>Roseicoccus Jingziensis gen. nov., sp. nov., isolated from coastal seawater.</title>
        <authorList>
            <person name="Feng X."/>
        </authorList>
    </citation>
    <scope>NUCLEOTIDE SEQUENCE [LARGE SCALE GENOMIC DNA]</scope>
    <source>
        <strain evidence="3 4">N1E253</strain>
    </source>
</reference>
<proteinExistence type="predicted"/>
<feature type="region of interest" description="Disordered" evidence="1">
    <location>
        <begin position="118"/>
        <end position="141"/>
    </location>
</feature>
<keyword evidence="2" id="KW-1133">Transmembrane helix</keyword>
<dbReference type="Proteomes" id="UP000557872">
    <property type="component" value="Unassembled WGS sequence"/>
</dbReference>
<accession>A0A851GGU9</accession>
<keyword evidence="2" id="KW-0812">Transmembrane</keyword>
<dbReference type="EMBL" id="JACBAZ010000001">
    <property type="protein sequence ID" value="NWK54357.1"/>
    <property type="molecule type" value="Genomic_DNA"/>
</dbReference>
<gene>
    <name evidence="3" type="ORF">HW115_01950</name>
</gene>
<evidence type="ECO:0000256" key="2">
    <source>
        <dbReference type="SAM" id="Phobius"/>
    </source>
</evidence>
<evidence type="ECO:0000313" key="4">
    <source>
        <dbReference type="Proteomes" id="UP000557872"/>
    </source>
</evidence>
<evidence type="ECO:0000313" key="3">
    <source>
        <dbReference type="EMBL" id="NWK54357.1"/>
    </source>
</evidence>
<dbReference type="AlphaFoldDB" id="A0A851GGU9"/>
<organism evidence="3 4">
    <name type="scientific">Oceaniferula marina</name>
    <dbReference type="NCBI Taxonomy" id="2748318"/>
    <lineage>
        <taxon>Bacteria</taxon>
        <taxon>Pseudomonadati</taxon>
        <taxon>Verrucomicrobiota</taxon>
        <taxon>Verrucomicrobiia</taxon>
        <taxon>Verrucomicrobiales</taxon>
        <taxon>Verrucomicrobiaceae</taxon>
        <taxon>Oceaniferula</taxon>
    </lineage>
</organism>
<sequence length="141" mass="15565">MMNETVITYIGYLLIALPLTFWVAKTLHKNGRVFLVKSTQGDEDLADSINHLLVVGFYLVNLGFVSLYLKMSEAVSGLSGVFEALSSKLGVVMLVLGMMHFFNIWLFSKLGRRRETPQLPKPPVYAGWGENKGEASPQAGA</sequence>
<name>A0A851GGU9_9BACT</name>
<keyword evidence="4" id="KW-1185">Reference proteome</keyword>
<feature type="transmembrane region" description="Helical" evidence="2">
    <location>
        <begin position="48"/>
        <end position="69"/>
    </location>
</feature>
<evidence type="ECO:0000256" key="1">
    <source>
        <dbReference type="SAM" id="MobiDB-lite"/>
    </source>
</evidence>